<name>A0AAV2ECZ3_9ROSI</name>
<proteinExistence type="predicted"/>
<dbReference type="EMBL" id="OZ034817">
    <property type="protein sequence ID" value="CAL1383779.1"/>
    <property type="molecule type" value="Genomic_DNA"/>
</dbReference>
<feature type="region of interest" description="Disordered" evidence="1">
    <location>
        <begin position="36"/>
        <end position="79"/>
    </location>
</feature>
<gene>
    <name evidence="2" type="ORF">LTRI10_LOCUS25030</name>
</gene>
<protein>
    <submittedName>
        <fullName evidence="2">Uncharacterized protein</fullName>
    </submittedName>
</protein>
<evidence type="ECO:0000313" key="2">
    <source>
        <dbReference type="EMBL" id="CAL1383779.1"/>
    </source>
</evidence>
<reference evidence="2 3" key="1">
    <citation type="submission" date="2024-04" db="EMBL/GenBank/DDBJ databases">
        <authorList>
            <person name="Fracassetti M."/>
        </authorList>
    </citation>
    <scope>NUCLEOTIDE SEQUENCE [LARGE SCALE GENOMIC DNA]</scope>
</reference>
<accession>A0AAV2ECZ3</accession>
<keyword evidence="3" id="KW-1185">Reference proteome</keyword>
<dbReference type="Proteomes" id="UP001497516">
    <property type="component" value="Chromosome 4"/>
</dbReference>
<sequence>MKYEPTNATRRGTRRHDYLLMPSLEEPASMCLRSGERRSYWPTSATSLRSRWTPAKQKDPPAVCRRGPSPKLKSVLRGE</sequence>
<dbReference type="AlphaFoldDB" id="A0AAV2ECZ3"/>
<organism evidence="2 3">
    <name type="scientific">Linum trigynum</name>
    <dbReference type="NCBI Taxonomy" id="586398"/>
    <lineage>
        <taxon>Eukaryota</taxon>
        <taxon>Viridiplantae</taxon>
        <taxon>Streptophyta</taxon>
        <taxon>Embryophyta</taxon>
        <taxon>Tracheophyta</taxon>
        <taxon>Spermatophyta</taxon>
        <taxon>Magnoliopsida</taxon>
        <taxon>eudicotyledons</taxon>
        <taxon>Gunneridae</taxon>
        <taxon>Pentapetalae</taxon>
        <taxon>rosids</taxon>
        <taxon>fabids</taxon>
        <taxon>Malpighiales</taxon>
        <taxon>Linaceae</taxon>
        <taxon>Linum</taxon>
    </lineage>
</organism>
<feature type="compositionally biased region" description="Polar residues" evidence="1">
    <location>
        <begin position="41"/>
        <end position="50"/>
    </location>
</feature>
<evidence type="ECO:0000256" key="1">
    <source>
        <dbReference type="SAM" id="MobiDB-lite"/>
    </source>
</evidence>
<evidence type="ECO:0000313" key="3">
    <source>
        <dbReference type="Proteomes" id="UP001497516"/>
    </source>
</evidence>